<keyword evidence="2" id="KW-1185">Reference proteome</keyword>
<dbReference type="Proteomes" id="UP001428341">
    <property type="component" value="Unassembled WGS sequence"/>
</dbReference>
<dbReference type="AlphaFoldDB" id="A0AAP0Q9P1"/>
<gene>
    <name evidence="1" type="ORF">WN944_027964</name>
</gene>
<accession>A0AAP0Q9P1</accession>
<evidence type="ECO:0000313" key="1">
    <source>
        <dbReference type="EMBL" id="KAK9175953.1"/>
    </source>
</evidence>
<dbReference type="EMBL" id="JBCGBO010000025">
    <property type="protein sequence ID" value="KAK9175953.1"/>
    <property type="molecule type" value="Genomic_DNA"/>
</dbReference>
<reference evidence="1 2" key="1">
    <citation type="submission" date="2024-05" db="EMBL/GenBank/DDBJ databases">
        <title>Haplotype-resolved chromosome-level genome assembly of Huyou (Citrus changshanensis).</title>
        <authorList>
            <person name="Miao C."/>
            <person name="Chen W."/>
            <person name="Wu Y."/>
            <person name="Wang L."/>
            <person name="Zhao S."/>
            <person name="Grierson D."/>
            <person name="Xu C."/>
            <person name="Chen K."/>
        </authorList>
    </citation>
    <scope>NUCLEOTIDE SEQUENCE [LARGE SCALE GENOMIC DNA]</scope>
    <source>
        <strain evidence="1">01-14</strain>
        <tissue evidence="1">Leaf</tissue>
    </source>
</reference>
<name>A0AAP0Q9P1_9ROSI</name>
<comment type="caution">
    <text evidence="1">The sequence shown here is derived from an EMBL/GenBank/DDBJ whole genome shotgun (WGS) entry which is preliminary data.</text>
</comment>
<sequence>MIFEEKNEGRALVDIILSNQEYTGEMNASRDMIGTFDSSTVAGILKYERPPNFHHSSNSIKKLPLFKPILPALKDISFATCFTSKLRSSASTQFPANVPQNVDRRFFFTVGLGTNPCQSNQPAKVPMEPCFKHQSITYHL</sequence>
<proteinExistence type="predicted"/>
<evidence type="ECO:0000313" key="2">
    <source>
        <dbReference type="Proteomes" id="UP001428341"/>
    </source>
</evidence>
<protein>
    <submittedName>
        <fullName evidence="1">Uncharacterized protein</fullName>
    </submittedName>
</protein>
<organism evidence="1 2">
    <name type="scientific">Citrus x changshan-huyou</name>
    <dbReference type="NCBI Taxonomy" id="2935761"/>
    <lineage>
        <taxon>Eukaryota</taxon>
        <taxon>Viridiplantae</taxon>
        <taxon>Streptophyta</taxon>
        <taxon>Embryophyta</taxon>
        <taxon>Tracheophyta</taxon>
        <taxon>Spermatophyta</taxon>
        <taxon>Magnoliopsida</taxon>
        <taxon>eudicotyledons</taxon>
        <taxon>Gunneridae</taxon>
        <taxon>Pentapetalae</taxon>
        <taxon>rosids</taxon>
        <taxon>malvids</taxon>
        <taxon>Sapindales</taxon>
        <taxon>Rutaceae</taxon>
        <taxon>Aurantioideae</taxon>
        <taxon>Citrus</taxon>
    </lineage>
</organism>